<feature type="transmembrane region" description="Helical" evidence="7">
    <location>
        <begin position="45"/>
        <end position="65"/>
    </location>
</feature>
<evidence type="ECO:0000256" key="7">
    <source>
        <dbReference type="SAM" id="Phobius"/>
    </source>
</evidence>
<evidence type="ECO:0000256" key="2">
    <source>
        <dbReference type="ARBA" id="ARBA00022525"/>
    </source>
</evidence>
<dbReference type="GeneID" id="123016651"/>
<dbReference type="Pfam" id="PF00059">
    <property type="entry name" value="Lectin_C"/>
    <property type="match status" value="1"/>
</dbReference>
<keyword evidence="2" id="KW-0964">Secreted</keyword>
<dbReference type="InterPro" id="IPR033989">
    <property type="entry name" value="CD209-like_CTLD"/>
</dbReference>
<keyword evidence="7" id="KW-1133">Transmembrane helix</keyword>
<dbReference type="PROSITE" id="PS50041">
    <property type="entry name" value="C_TYPE_LECTIN_2"/>
    <property type="match status" value="1"/>
</dbReference>
<accession>A0A8D2LDD4</accession>
<dbReference type="Pfam" id="PF03954">
    <property type="entry name" value="Lectin_N"/>
    <property type="match status" value="1"/>
</dbReference>
<dbReference type="Ensembl" id="ENSVKKT00000020940.1">
    <property type="protein sequence ID" value="ENSVKKP00000020435.1"/>
    <property type="gene ID" value="ENSVKKG00000013754.1"/>
</dbReference>
<protein>
    <recommendedName>
        <fullName evidence="8">C-type lectin domain-containing protein</fullName>
    </recommendedName>
</protein>
<evidence type="ECO:0000259" key="8">
    <source>
        <dbReference type="PROSITE" id="PS50041"/>
    </source>
</evidence>
<dbReference type="InterPro" id="IPR001304">
    <property type="entry name" value="C-type_lectin-like"/>
</dbReference>
<evidence type="ECO:0000256" key="5">
    <source>
        <dbReference type="SAM" id="Coils"/>
    </source>
</evidence>
<gene>
    <name evidence="9" type="primary">ASGR1</name>
</gene>
<name>A0A8D2LDD4_VARKO</name>
<dbReference type="InterPro" id="IPR018378">
    <property type="entry name" value="C-type_lectin_CS"/>
</dbReference>
<dbReference type="OrthoDB" id="2142683at2759"/>
<evidence type="ECO:0000313" key="10">
    <source>
        <dbReference type="Proteomes" id="UP000694545"/>
    </source>
</evidence>
<reference evidence="9" key="2">
    <citation type="submission" date="2025-09" db="UniProtKB">
        <authorList>
            <consortium name="Ensembl"/>
        </authorList>
    </citation>
    <scope>IDENTIFICATION</scope>
</reference>
<keyword evidence="7" id="KW-0472">Membrane</keyword>
<keyword evidence="7" id="KW-0812">Transmembrane</keyword>
<comment type="subcellular location">
    <subcellularLocation>
        <location evidence="1">Secreted</location>
    </subcellularLocation>
</comment>
<dbReference type="CTD" id="432"/>
<keyword evidence="5" id="KW-0175">Coiled coil</keyword>
<keyword evidence="4" id="KW-1015">Disulfide bond</keyword>
<evidence type="ECO:0000313" key="9">
    <source>
        <dbReference type="Ensembl" id="ENSVKKP00000020435.1"/>
    </source>
</evidence>
<dbReference type="SMART" id="SM00034">
    <property type="entry name" value="CLECT"/>
    <property type="match status" value="1"/>
</dbReference>
<feature type="domain" description="C-type lectin" evidence="8">
    <location>
        <begin position="167"/>
        <end position="284"/>
    </location>
</feature>
<dbReference type="CDD" id="cd03590">
    <property type="entry name" value="CLECT_DC-SIGN_like"/>
    <property type="match status" value="1"/>
</dbReference>
<dbReference type="SUPFAM" id="SSF56436">
    <property type="entry name" value="C-type lectin-like"/>
    <property type="match status" value="1"/>
</dbReference>
<dbReference type="RefSeq" id="XP_044273112.1">
    <property type="nucleotide sequence ID" value="XM_044417177.1"/>
</dbReference>
<organism evidence="9 10">
    <name type="scientific">Varanus komodoensis</name>
    <name type="common">Komodo dragon</name>
    <dbReference type="NCBI Taxonomy" id="61221"/>
    <lineage>
        <taxon>Eukaryota</taxon>
        <taxon>Metazoa</taxon>
        <taxon>Chordata</taxon>
        <taxon>Craniata</taxon>
        <taxon>Vertebrata</taxon>
        <taxon>Euteleostomi</taxon>
        <taxon>Lepidosauria</taxon>
        <taxon>Squamata</taxon>
        <taxon>Bifurcata</taxon>
        <taxon>Unidentata</taxon>
        <taxon>Episquamata</taxon>
        <taxon>Toxicofera</taxon>
        <taxon>Anguimorpha</taxon>
        <taxon>Paleoanguimorpha</taxon>
        <taxon>Varanoidea</taxon>
        <taxon>Varanidae</taxon>
        <taxon>Varanus</taxon>
    </lineage>
</organism>
<dbReference type="GO" id="GO:0005576">
    <property type="term" value="C:extracellular region"/>
    <property type="evidence" value="ECO:0007669"/>
    <property type="project" value="UniProtKB-SubCell"/>
</dbReference>
<evidence type="ECO:0000256" key="1">
    <source>
        <dbReference type="ARBA" id="ARBA00004613"/>
    </source>
</evidence>
<keyword evidence="3" id="KW-0430">Lectin</keyword>
<dbReference type="InterPro" id="IPR050111">
    <property type="entry name" value="C-type_lectin/snaclec_domain"/>
</dbReference>
<dbReference type="Gene3D" id="3.10.100.10">
    <property type="entry name" value="Mannose-Binding Protein A, subunit A"/>
    <property type="match status" value="1"/>
</dbReference>
<keyword evidence="10" id="KW-1185">Reference proteome</keyword>
<dbReference type="InterPro" id="IPR016186">
    <property type="entry name" value="C-type_lectin-like/link_sf"/>
</dbReference>
<dbReference type="PANTHER" id="PTHR22803">
    <property type="entry name" value="MANNOSE, PHOSPHOLIPASE, LECTIN RECEPTOR RELATED"/>
    <property type="match status" value="1"/>
</dbReference>
<evidence type="ECO:0000256" key="6">
    <source>
        <dbReference type="SAM" id="MobiDB-lite"/>
    </source>
</evidence>
<reference evidence="9" key="1">
    <citation type="submission" date="2025-08" db="UniProtKB">
        <authorList>
            <consortium name="Ensembl"/>
        </authorList>
    </citation>
    <scope>IDENTIFICATION</scope>
</reference>
<evidence type="ECO:0000256" key="4">
    <source>
        <dbReference type="ARBA" id="ARBA00023157"/>
    </source>
</evidence>
<dbReference type="Proteomes" id="UP000694545">
    <property type="component" value="Unplaced"/>
</dbReference>
<feature type="coiled-coil region" evidence="5">
    <location>
        <begin position="106"/>
        <end position="151"/>
    </location>
</feature>
<dbReference type="GO" id="GO:0030246">
    <property type="term" value="F:carbohydrate binding"/>
    <property type="evidence" value="ECO:0007669"/>
    <property type="project" value="UniProtKB-KW"/>
</dbReference>
<dbReference type="OMA" id="NGHQFSK"/>
<evidence type="ECO:0000256" key="3">
    <source>
        <dbReference type="ARBA" id="ARBA00022734"/>
    </source>
</evidence>
<sequence>MVEEYHNFSSLDAEEEEGRTPVQKAPALPLPSPVWRQRLCPSRRLVLILLGASFALLLAIIIIGARGQSSSSRSQQMGRALRALNSSVAEKMGVLQQKEATTDAKRTQTEELVKKLTEHVEAARTRLLAQMHELRRNMRILNCDLENLKKNRTAGAEACCPRGWVAFRRSCYWHSKDRKTWEDARAECEAVDAHLAVIESYEEHRFVAEHVRPTSTWIGLTDSSGSWKWVDGSSFSFGKEQWCPNQPDNWYGHGLGSGEDCAHLTQDSCWNDSHCTRTYGWVCEMEIRD</sequence>
<dbReference type="InterPro" id="IPR016187">
    <property type="entry name" value="CTDL_fold"/>
</dbReference>
<feature type="region of interest" description="Disordered" evidence="6">
    <location>
        <begin position="1"/>
        <end position="25"/>
    </location>
</feature>
<proteinExistence type="predicted"/>
<dbReference type="AlphaFoldDB" id="A0A8D2LDD4"/>
<dbReference type="KEGG" id="vko:123016651"/>
<dbReference type="PROSITE" id="PS00615">
    <property type="entry name" value="C_TYPE_LECTIN_1"/>
    <property type="match status" value="1"/>
</dbReference>